<keyword evidence="9" id="KW-0472">Membrane</keyword>
<evidence type="ECO:0000256" key="8">
    <source>
        <dbReference type="ARBA" id="ARBA00023034"/>
    </source>
</evidence>
<keyword evidence="7" id="KW-1133">Transmembrane helix</keyword>
<dbReference type="GO" id="GO:0016758">
    <property type="term" value="F:hexosyltransferase activity"/>
    <property type="evidence" value="ECO:0007669"/>
    <property type="project" value="InterPro"/>
</dbReference>
<evidence type="ECO:0000256" key="9">
    <source>
        <dbReference type="ARBA" id="ARBA00023136"/>
    </source>
</evidence>
<keyword evidence="4 11" id="KW-0808">Transferase</keyword>
<comment type="caution">
    <text evidence="11">The sequence shown here is derived from an EMBL/GenBank/DDBJ whole genome shotgun (WGS) entry which is preliminary data.</text>
</comment>
<evidence type="ECO:0000256" key="2">
    <source>
        <dbReference type="ARBA" id="ARBA00008661"/>
    </source>
</evidence>
<keyword evidence="6" id="KW-0735">Signal-anchor</keyword>
<comment type="subcellular location">
    <subcellularLocation>
        <location evidence="1">Golgi apparatus membrane</location>
        <topology evidence="1">Single-pass type II membrane protein</topology>
    </subcellularLocation>
</comment>
<organism evidence="11 12">
    <name type="scientific">Sinosuthora webbiana</name>
    <dbReference type="NCBI Taxonomy" id="337173"/>
    <lineage>
        <taxon>Eukaryota</taxon>
        <taxon>Metazoa</taxon>
        <taxon>Chordata</taxon>
        <taxon>Craniata</taxon>
        <taxon>Vertebrata</taxon>
        <taxon>Euteleostomi</taxon>
        <taxon>Archelosauria</taxon>
        <taxon>Archosauria</taxon>
        <taxon>Dinosauria</taxon>
        <taxon>Saurischia</taxon>
        <taxon>Theropoda</taxon>
        <taxon>Coelurosauria</taxon>
        <taxon>Aves</taxon>
        <taxon>Neognathae</taxon>
        <taxon>Neoaves</taxon>
        <taxon>Telluraves</taxon>
        <taxon>Australaves</taxon>
        <taxon>Passeriformes</taxon>
        <taxon>Sylvioidea</taxon>
        <taxon>Sylviidae</taxon>
        <taxon>Sinosuthora</taxon>
    </lineage>
</organism>
<evidence type="ECO:0000256" key="4">
    <source>
        <dbReference type="ARBA" id="ARBA00022679"/>
    </source>
</evidence>
<keyword evidence="8" id="KW-0333">Golgi apparatus</keyword>
<evidence type="ECO:0000313" key="10">
    <source>
        <dbReference type="EMBL" id="NWQ99584.1"/>
    </source>
</evidence>
<accession>A0A7K4TSR4</accession>
<feature type="non-terminal residue" evidence="11">
    <location>
        <position position="1"/>
    </location>
</feature>
<keyword evidence="5" id="KW-0812">Transmembrane</keyword>
<protein>
    <submittedName>
        <fullName evidence="11">B3GT2 galactosyltransferase</fullName>
    </submittedName>
</protein>
<dbReference type="InterPro" id="IPR002659">
    <property type="entry name" value="Glyco_trans_31"/>
</dbReference>
<comment type="similarity">
    <text evidence="2">Belongs to the glycosyltransferase 31 family.</text>
</comment>
<dbReference type="Pfam" id="PF01762">
    <property type="entry name" value="Galactosyl_T"/>
    <property type="match status" value="1"/>
</dbReference>
<evidence type="ECO:0000256" key="7">
    <source>
        <dbReference type="ARBA" id="ARBA00022989"/>
    </source>
</evidence>
<evidence type="ECO:0000313" key="11">
    <source>
        <dbReference type="EMBL" id="NWR00263.1"/>
    </source>
</evidence>
<feature type="non-terminal residue" evidence="11">
    <location>
        <position position="74"/>
    </location>
</feature>
<name>A0A7K4TSR4_9SYLV</name>
<evidence type="ECO:0000256" key="3">
    <source>
        <dbReference type="ARBA" id="ARBA00022676"/>
    </source>
</evidence>
<sequence>PDKCRGRAPFLVLLVASSPADLAARDAVRRTWGNESAVPGLAVLRLFLLGLHPVFHAELGPVLAEEDRLHGDLL</sequence>
<keyword evidence="3 11" id="KW-0328">Glycosyltransferase</keyword>
<dbReference type="EMBL" id="VXBN01001855">
    <property type="protein sequence ID" value="NWR00263.1"/>
    <property type="molecule type" value="Genomic_DNA"/>
</dbReference>
<dbReference type="EMBL" id="VXBN01000833">
    <property type="protein sequence ID" value="NWQ99584.1"/>
    <property type="molecule type" value="Genomic_DNA"/>
</dbReference>
<proteinExistence type="inferred from homology"/>
<dbReference type="GO" id="GO:0000139">
    <property type="term" value="C:Golgi membrane"/>
    <property type="evidence" value="ECO:0007669"/>
    <property type="project" value="UniProtKB-SubCell"/>
</dbReference>
<keyword evidence="12" id="KW-1185">Reference proteome</keyword>
<gene>
    <name evidence="11" type="primary">B3galt2_1</name>
    <name evidence="10" type="synonym">B3galt2_0</name>
    <name evidence="10" type="ORF">SINWEB_R16009</name>
    <name evidence="11" type="ORF">SINWEB_R16164</name>
</gene>
<evidence type="ECO:0000313" key="12">
    <source>
        <dbReference type="Proteomes" id="UP000580691"/>
    </source>
</evidence>
<dbReference type="AlphaFoldDB" id="A0A7K4TSR4"/>
<reference evidence="11 12" key="1">
    <citation type="submission" date="2019-09" db="EMBL/GenBank/DDBJ databases">
        <title>Bird 10,000 Genomes (B10K) Project - Family phase.</title>
        <authorList>
            <person name="Zhang G."/>
        </authorList>
    </citation>
    <scope>NUCLEOTIDE SEQUENCE [LARGE SCALE GENOMIC DNA]</scope>
    <source>
        <strain evidence="11">B10K-DU-002-08</strain>
        <tissue evidence="11">Muscle</tissue>
    </source>
</reference>
<evidence type="ECO:0000256" key="5">
    <source>
        <dbReference type="ARBA" id="ARBA00022692"/>
    </source>
</evidence>
<dbReference type="OrthoDB" id="5512589at2759"/>
<dbReference type="Proteomes" id="UP000580691">
    <property type="component" value="Unassembled WGS sequence"/>
</dbReference>
<evidence type="ECO:0000256" key="1">
    <source>
        <dbReference type="ARBA" id="ARBA00004323"/>
    </source>
</evidence>
<evidence type="ECO:0000256" key="6">
    <source>
        <dbReference type="ARBA" id="ARBA00022968"/>
    </source>
</evidence>